<dbReference type="AlphaFoldDB" id="A0A366F705"/>
<sequence>MPIKINEVSGGQFLVVHVWGKLAKADYERFLPRFAERSQRLGKLRLLFDMIGFEGWDATALWDEIKFDLKHADDFERVATVGDSKWEHALAALIKPFTKAKTRYFDATQYAAAREWLSEEVEG</sequence>
<evidence type="ECO:0000313" key="1">
    <source>
        <dbReference type="EMBL" id="RBP10422.1"/>
    </source>
</evidence>
<dbReference type="InterPro" id="IPR038396">
    <property type="entry name" value="SpoIIAA-like_sf"/>
</dbReference>
<dbReference type="OrthoDB" id="5457369at2"/>
<proteinExistence type="predicted"/>
<dbReference type="Gene3D" id="3.40.50.10600">
    <property type="entry name" value="SpoIIaa-like domains"/>
    <property type="match status" value="1"/>
</dbReference>
<name>A0A366F705_9HYPH</name>
<accession>A0A366F705</accession>
<dbReference type="InterPro" id="IPR036513">
    <property type="entry name" value="STAS_dom_sf"/>
</dbReference>
<comment type="caution">
    <text evidence="1">The sequence shown here is derived from an EMBL/GenBank/DDBJ whole genome shotgun (WGS) entry which is preliminary data.</text>
</comment>
<reference evidence="1 2" key="1">
    <citation type="submission" date="2018-06" db="EMBL/GenBank/DDBJ databases">
        <title>Genomic Encyclopedia of Type Strains, Phase IV (KMG-IV): sequencing the most valuable type-strain genomes for metagenomic binning, comparative biology and taxonomic classification.</title>
        <authorList>
            <person name="Goeker M."/>
        </authorList>
    </citation>
    <scope>NUCLEOTIDE SEQUENCE [LARGE SCALE GENOMIC DNA]</scope>
    <source>
        <strain evidence="1 2">DSM 24875</strain>
    </source>
</reference>
<dbReference type="Proteomes" id="UP000253529">
    <property type="component" value="Unassembled WGS sequence"/>
</dbReference>
<dbReference type="Pfam" id="PF11964">
    <property type="entry name" value="SpoIIAA-like"/>
    <property type="match status" value="1"/>
</dbReference>
<evidence type="ECO:0000313" key="2">
    <source>
        <dbReference type="Proteomes" id="UP000253529"/>
    </source>
</evidence>
<dbReference type="InterPro" id="IPR021866">
    <property type="entry name" value="SpoIIAA-like"/>
</dbReference>
<dbReference type="SUPFAM" id="SSF52091">
    <property type="entry name" value="SpoIIaa-like"/>
    <property type="match status" value="1"/>
</dbReference>
<keyword evidence="2" id="KW-1185">Reference proteome</keyword>
<organism evidence="1 2">
    <name type="scientific">Roseiarcus fermentans</name>
    <dbReference type="NCBI Taxonomy" id="1473586"/>
    <lineage>
        <taxon>Bacteria</taxon>
        <taxon>Pseudomonadati</taxon>
        <taxon>Pseudomonadota</taxon>
        <taxon>Alphaproteobacteria</taxon>
        <taxon>Hyphomicrobiales</taxon>
        <taxon>Roseiarcaceae</taxon>
        <taxon>Roseiarcus</taxon>
    </lineage>
</organism>
<protein>
    <submittedName>
        <fullName evidence="1">SpoIIAA-like protein</fullName>
    </submittedName>
</protein>
<dbReference type="EMBL" id="QNRK01000019">
    <property type="protein sequence ID" value="RBP10422.1"/>
    <property type="molecule type" value="Genomic_DNA"/>
</dbReference>
<gene>
    <name evidence="1" type="ORF">DFR50_11993</name>
</gene>
<dbReference type="RefSeq" id="WP_113890541.1">
    <property type="nucleotide sequence ID" value="NZ_QNRK01000019.1"/>
</dbReference>